<feature type="region of interest" description="Disordered" evidence="1">
    <location>
        <begin position="1"/>
        <end position="41"/>
    </location>
</feature>
<dbReference type="AlphaFoldDB" id="A0A8J5RD33"/>
<protein>
    <submittedName>
        <fullName evidence="3">Uncharacterized protein</fullName>
    </submittedName>
</protein>
<feature type="transmembrane region" description="Helical" evidence="2">
    <location>
        <begin position="63"/>
        <end position="83"/>
    </location>
</feature>
<comment type="caution">
    <text evidence="3">The sequence shown here is derived from an EMBL/GenBank/DDBJ whole genome shotgun (WGS) entry which is preliminary data.</text>
</comment>
<feature type="compositionally biased region" description="Low complexity" evidence="1">
    <location>
        <begin position="1"/>
        <end position="14"/>
    </location>
</feature>
<dbReference type="EMBL" id="JAAALK010000082">
    <property type="protein sequence ID" value="KAG8086859.1"/>
    <property type="molecule type" value="Genomic_DNA"/>
</dbReference>
<keyword evidence="2" id="KW-1133">Transmembrane helix</keyword>
<accession>A0A8J5RD33</accession>
<keyword evidence="5" id="KW-1185">Reference proteome</keyword>
<reference evidence="3" key="1">
    <citation type="journal article" date="2021" name="bioRxiv">
        <title>Whole Genome Assembly and Annotation of Northern Wild Rice, Zizania palustris L., Supports a Whole Genome Duplication in the Zizania Genus.</title>
        <authorList>
            <person name="Haas M."/>
            <person name="Kono T."/>
            <person name="Macchietto M."/>
            <person name="Millas R."/>
            <person name="McGilp L."/>
            <person name="Shao M."/>
            <person name="Duquette J."/>
            <person name="Hirsch C.N."/>
            <person name="Kimball J."/>
        </authorList>
    </citation>
    <scope>NUCLEOTIDE SEQUENCE</scope>
    <source>
        <tissue evidence="3">Fresh leaf tissue</tissue>
    </source>
</reference>
<evidence type="ECO:0000256" key="2">
    <source>
        <dbReference type="SAM" id="Phobius"/>
    </source>
</evidence>
<name>A0A8J5RD33_ZIZPA</name>
<sequence length="88" mass="9595">MASRPLAPSTSTLSSPPPDHRGNTRRRAGKTTQRGARVRATERERVPYWLATHLSRLTPLHCFVLLAAAACCLCGSALPALAVHQPRR</sequence>
<gene>
    <name evidence="4" type="ORF">GUJ93_ZPchr0010g9592</name>
    <name evidence="3" type="ORF">GUJ93_ZPchr0130g6530</name>
</gene>
<dbReference type="Proteomes" id="UP000729402">
    <property type="component" value="Unassembled WGS sequence"/>
</dbReference>
<evidence type="ECO:0000313" key="4">
    <source>
        <dbReference type="EMBL" id="KAG8086859.1"/>
    </source>
</evidence>
<evidence type="ECO:0000313" key="5">
    <source>
        <dbReference type="Proteomes" id="UP000729402"/>
    </source>
</evidence>
<reference evidence="3" key="2">
    <citation type="submission" date="2021-02" db="EMBL/GenBank/DDBJ databases">
        <authorList>
            <person name="Kimball J.A."/>
            <person name="Haas M.W."/>
            <person name="Macchietto M."/>
            <person name="Kono T."/>
            <person name="Duquette J."/>
            <person name="Shao M."/>
        </authorList>
    </citation>
    <scope>NUCLEOTIDE SEQUENCE</scope>
    <source>
        <tissue evidence="3">Fresh leaf tissue</tissue>
    </source>
</reference>
<organism evidence="3 5">
    <name type="scientific">Zizania palustris</name>
    <name type="common">Northern wild rice</name>
    <dbReference type="NCBI Taxonomy" id="103762"/>
    <lineage>
        <taxon>Eukaryota</taxon>
        <taxon>Viridiplantae</taxon>
        <taxon>Streptophyta</taxon>
        <taxon>Embryophyta</taxon>
        <taxon>Tracheophyta</taxon>
        <taxon>Spermatophyta</taxon>
        <taxon>Magnoliopsida</taxon>
        <taxon>Liliopsida</taxon>
        <taxon>Poales</taxon>
        <taxon>Poaceae</taxon>
        <taxon>BOP clade</taxon>
        <taxon>Oryzoideae</taxon>
        <taxon>Oryzeae</taxon>
        <taxon>Zizaniinae</taxon>
        <taxon>Zizania</taxon>
    </lineage>
</organism>
<keyword evidence="2" id="KW-0812">Transmembrane</keyword>
<proteinExistence type="predicted"/>
<evidence type="ECO:0000256" key="1">
    <source>
        <dbReference type="SAM" id="MobiDB-lite"/>
    </source>
</evidence>
<keyword evidence="2" id="KW-0472">Membrane</keyword>
<evidence type="ECO:0000313" key="3">
    <source>
        <dbReference type="EMBL" id="KAG8044287.1"/>
    </source>
</evidence>
<dbReference type="EMBL" id="JAAALK010000825">
    <property type="protein sequence ID" value="KAG8044287.1"/>
    <property type="molecule type" value="Genomic_DNA"/>
</dbReference>